<feature type="region of interest" description="Disordered" evidence="5">
    <location>
        <begin position="1"/>
        <end position="131"/>
    </location>
</feature>
<dbReference type="InterPro" id="IPR039896">
    <property type="entry name" value="Red-like"/>
</dbReference>
<comment type="similarity">
    <text evidence="2">Belongs to the RED family.</text>
</comment>
<dbReference type="InterPro" id="IPR012916">
    <property type="entry name" value="RED_N"/>
</dbReference>
<keyword evidence="3" id="KW-0677">Repeat</keyword>
<dbReference type="Pfam" id="PF07807">
    <property type="entry name" value="RED_C"/>
    <property type="match status" value="1"/>
</dbReference>
<feature type="compositionally biased region" description="Basic and acidic residues" evidence="5">
    <location>
        <begin position="259"/>
        <end position="270"/>
    </location>
</feature>
<dbReference type="EMBL" id="LR824024">
    <property type="protein sequence ID" value="CAH0595062.1"/>
    <property type="molecule type" value="Genomic_DNA"/>
</dbReference>
<evidence type="ECO:0000256" key="1">
    <source>
        <dbReference type="ARBA" id="ARBA00004123"/>
    </source>
</evidence>
<evidence type="ECO:0000259" key="6">
    <source>
        <dbReference type="Pfam" id="PF07807"/>
    </source>
</evidence>
<feature type="region of interest" description="Disordered" evidence="5">
    <location>
        <begin position="453"/>
        <end position="502"/>
    </location>
</feature>
<keyword evidence="9" id="KW-1185">Reference proteome</keyword>
<accession>A0A9P0FSG7</accession>
<feature type="region of interest" description="Disordered" evidence="5">
    <location>
        <begin position="251"/>
        <end position="274"/>
    </location>
</feature>
<name>A0A9P0FSG7_CHRIL</name>
<evidence type="ECO:0000256" key="4">
    <source>
        <dbReference type="ARBA" id="ARBA00023242"/>
    </source>
</evidence>
<dbReference type="AlphaFoldDB" id="A0A9P0FSG7"/>
<keyword evidence="4" id="KW-0539">Nucleus</keyword>
<dbReference type="InterPro" id="IPR012492">
    <property type="entry name" value="RED_C"/>
</dbReference>
<dbReference type="PANTHER" id="PTHR12765">
    <property type="entry name" value="RED PROTEIN IK FACTOR CYTOKINE IK"/>
    <property type="match status" value="1"/>
</dbReference>
<feature type="compositionally biased region" description="Basic and acidic residues" evidence="5">
    <location>
        <begin position="465"/>
        <end position="476"/>
    </location>
</feature>
<sequence>MDDNNVEHTPASQRLTNEDFRKLLMTPRATPGGSGGGSHPAGSVREAMANSGSMPPPAENKGELRRKKKSYYAALKKQEDNKLAELAEKYRDRARERRDGTNELGPTDPTSNTSSAYRAVAPDLKSGMDAKERRRQLIQESKYLGGDMEHTHLVKGLDYALLQKVRSEIQTRELEQEAEMERLVSIPMEPVKEKKEVPVEEEMQFETPMAKNIYNLVQEQRTKKVTRNEMFGPGRMAYVVELDEEGAIDSDIPTTLTRSKADVPEPDRRTAASSANDVVLDKLAQIFSYLRHGRHRKLKKTKAGDKPLEKGRADESIYGDIGSYSAGERRARDALRTPPHKYFHSAGGKDDELDPGPGVGLGAGAAGLRSARSALLLSRLAAEPQGYAECYPGLREMDDAIDDSDDEVDYTKMDAGNKKGPIGRWDFDTQEEYSAYMSSKEALPKAAFQYGVKTQDGRKTRKTKDKSEKAELDREWQQIQNIIQKRKAPQAADEPNYKSAKY</sequence>
<evidence type="ECO:0000313" key="9">
    <source>
        <dbReference type="Proteomes" id="UP001154114"/>
    </source>
</evidence>
<evidence type="ECO:0000256" key="2">
    <source>
        <dbReference type="ARBA" id="ARBA00006660"/>
    </source>
</evidence>
<gene>
    <name evidence="8" type="ORF">CINC_LOCUS6506</name>
</gene>
<evidence type="ECO:0000313" key="8">
    <source>
        <dbReference type="EMBL" id="CAH0595062.1"/>
    </source>
</evidence>
<evidence type="ECO:0008006" key="10">
    <source>
        <dbReference type="Google" id="ProtNLM"/>
    </source>
</evidence>
<evidence type="ECO:0000256" key="5">
    <source>
        <dbReference type="SAM" id="MobiDB-lite"/>
    </source>
</evidence>
<organism evidence="8 9">
    <name type="scientific">Chrysodeixis includens</name>
    <name type="common">Soybean looper</name>
    <name type="synonym">Pseudoplusia includens</name>
    <dbReference type="NCBI Taxonomy" id="689277"/>
    <lineage>
        <taxon>Eukaryota</taxon>
        <taxon>Metazoa</taxon>
        <taxon>Ecdysozoa</taxon>
        <taxon>Arthropoda</taxon>
        <taxon>Hexapoda</taxon>
        <taxon>Insecta</taxon>
        <taxon>Pterygota</taxon>
        <taxon>Neoptera</taxon>
        <taxon>Endopterygota</taxon>
        <taxon>Lepidoptera</taxon>
        <taxon>Glossata</taxon>
        <taxon>Ditrysia</taxon>
        <taxon>Noctuoidea</taxon>
        <taxon>Noctuidae</taxon>
        <taxon>Plusiinae</taxon>
        <taxon>Chrysodeixis</taxon>
    </lineage>
</organism>
<evidence type="ECO:0000259" key="7">
    <source>
        <dbReference type="Pfam" id="PF07808"/>
    </source>
</evidence>
<feature type="compositionally biased region" description="Basic and acidic residues" evidence="5">
    <location>
        <begin position="76"/>
        <end position="101"/>
    </location>
</feature>
<feature type="domain" description="Protein RED C-terminal" evidence="6">
    <location>
        <begin position="387"/>
        <end position="493"/>
    </location>
</feature>
<dbReference type="GO" id="GO:0005634">
    <property type="term" value="C:nucleus"/>
    <property type="evidence" value="ECO:0007669"/>
    <property type="project" value="UniProtKB-SubCell"/>
</dbReference>
<reference evidence="8" key="1">
    <citation type="submission" date="2021-12" db="EMBL/GenBank/DDBJ databases">
        <authorList>
            <person name="King R."/>
        </authorList>
    </citation>
    <scope>NUCLEOTIDE SEQUENCE</scope>
</reference>
<dbReference type="OrthoDB" id="3366823at2759"/>
<dbReference type="Proteomes" id="UP001154114">
    <property type="component" value="Chromosome 21"/>
</dbReference>
<protein>
    <recommendedName>
        <fullName evidence="10">Protein Red</fullName>
    </recommendedName>
</protein>
<feature type="domain" description="RED-like N-terminal" evidence="7">
    <location>
        <begin position="67"/>
        <end position="301"/>
    </location>
</feature>
<evidence type="ECO:0000256" key="3">
    <source>
        <dbReference type="ARBA" id="ARBA00022737"/>
    </source>
</evidence>
<comment type="subcellular location">
    <subcellularLocation>
        <location evidence="1">Nucleus</location>
    </subcellularLocation>
</comment>
<dbReference type="Pfam" id="PF07808">
    <property type="entry name" value="RED_N"/>
    <property type="match status" value="1"/>
</dbReference>
<proteinExistence type="inferred from homology"/>